<keyword evidence="3" id="KW-1185">Reference proteome</keyword>
<dbReference type="InterPro" id="IPR026353">
    <property type="entry name" value="Hypoxan-DNA_Glyclase"/>
</dbReference>
<dbReference type="Proteomes" id="UP000289856">
    <property type="component" value="Chromosome"/>
</dbReference>
<evidence type="ECO:0000313" key="3">
    <source>
        <dbReference type="Proteomes" id="UP000289856"/>
    </source>
</evidence>
<protein>
    <submittedName>
        <fullName evidence="2">DNA-deoxyinosine glycosylase</fullName>
    </submittedName>
</protein>
<dbReference type="SUPFAM" id="SSF52141">
    <property type="entry name" value="Uracil-DNA glycosylase-like"/>
    <property type="match status" value="1"/>
</dbReference>
<dbReference type="Pfam" id="PF03167">
    <property type="entry name" value="UDG"/>
    <property type="match status" value="1"/>
</dbReference>
<dbReference type="KEGG" id="cohn:KCTCHS21_42350"/>
<dbReference type="CDD" id="cd10032">
    <property type="entry name" value="UDG-F6_HDG"/>
    <property type="match status" value="1"/>
</dbReference>
<dbReference type="SMART" id="SM00986">
    <property type="entry name" value="UDG"/>
    <property type="match status" value="1"/>
</dbReference>
<evidence type="ECO:0000313" key="2">
    <source>
        <dbReference type="EMBL" id="BBI34836.1"/>
    </source>
</evidence>
<accession>A0A3T1D9R8</accession>
<name>A0A3T1D9R8_9BACL</name>
<dbReference type="AlphaFoldDB" id="A0A3T1D9R8"/>
<dbReference type="InterPro" id="IPR005122">
    <property type="entry name" value="Uracil-DNA_glycosylase-like"/>
</dbReference>
<sequence>MNVYSFPPVINSSSRILIMGSMPGVASLKAYQYYGNARNYLWPIVYGLFGEGSEPNPDYESRISFALHHGVALWDVIASCERQGSLDSDIKLAIPNDIPGLLVQYPGISVLACNGAKSYTELQKHYGTHPEVIRRKVLRMPSTSPIPTRDYRGLEDRLQAWRTLLEM</sequence>
<dbReference type="NCBIfam" id="TIGR04274">
    <property type="entry name" value="hypoxanDNAglyco"/>
    <property type="match status" value="1"/>
</dbReference>
<feature type="domain" description="Uracil-DNA glycosylase-like" evidence="1">
    <location>
        <begin position="7"/>
        <end position="162"/>
    </location>
</feature>
<dbReference type="InterPro" id="IPR036895">
    <property type="entry name" value="Uracil-DNA_glycosylase-like_sf"/>
</dbReference>
<dbReference type="Gene3D" id="3.40.470.10">
    <property type="entry name" value="Uracil-DNA glycosylase-like domain"/>
    <property type="match status" value="1"/>
</dbReference>
<reference evidence="2 3" key="1">
    <citation type="submission" date="2019-01" db="EMBL/GenBank/DDBJ databases">
        <title>Complete genome sequence of Cohnella hallensis HS21 isolated from Korean fir (Abies koreana) rhizospheric soil.</title>
        <authorList>
            <person name="Jiang L."/>
            <person name="Kang S.W."/>
            <person name="Kim S."/>
            <person name="Jung J."/>
            <person name="Kim C.Y."/>
            <person name="Kim D.H."/>
            <person name="Kim S.W."/>
            <person name="Lee J."/>
        </authorList>
    </citation>
    <scope>NUCLEOTIDE SEQUENCE [LARGE SCALE GENOMIC DNA]</scope>
    <source>
        <strain evidence="2 3">HS21</strain>
    </source>
</reference>
<dbReference type="RefSeq" id="WP_232057908.1">
    <property type="nucleotide sequence ID" value="NZ_AP019400.1"/>
</dbReference>
<dbReference type="EMBL" id="AP019400">
    <property type="protein sequence ID" value="BBI34836.1"/>
    <property type="molecule type" value="Genomic_DNA"/>
</dbReference>
<gene>
    <name evidence="2" type="ORF">KCTCHS21_42350</name>
</gene>
<dbReference type="SMART" id="SM00987">
    <property type="entry name" value="UreE_C"/>
    <property type="match status" value="1"/>
</dbReference>
<proteinExistence type="predicted"/>
<organism evidence="2 3">
    <name type="scientific">Cohnella abietis</name>
    <dbReference type="NCBI Taxonomy" id="2507935"/>
    <lineage>
        <taxon>Bacteria</taxon>
        <taxon>Bacillati</taxon>
        <taxon>Bacillota</taxon>
        <taxon>Bacilli</taxon>
        <taxon>Bacillales</taxon>
        <taxon>Paenibacillaceae</taxon>
        <taxon>Cohnella</taxon>
    </lineage>
</organism>
<evidence type="ECO:0000259" key="1">
    <source>
        <dbReference type="SMART" id="SM00986"/>
    </source>
</evidence>